<proteinExistence type="predicted"/>
<dbReference type="WBParaSite" id="TMUE_0000001655.1">
    <property type="protein sequence ID" value="TMUE_0000001655.1"/>
    <property type="gene ID" value="WBGene00297540"/>
</dbReference>
<dbReference type="Pfam" id="PF26215">
    <property type="entry name" value="HTH_animal"/>
    <property type="match status" value="1"/>
</dbReference>
<accession>A0A5S6Q348</accession>
<name>A0A5S6Q348_TRIMR</name>
<dbReference type="PROSITE" id="PS50878">
    <property type="entry name" value="RT_POL"/>
    <property type="match status" value="1"/>
</dbReference>
<dbReference type="PANTHER" id="PTHR21301">
    <property type="entry name" value="REVERSE TRANSCRIPTASE"/>
    <property type="match status" value="1"/>
</dbReference>
<evidence type="ECO:0000313" key="3">
    <source>
        <dbReference type="WBParaSite" id="TMUE_0000001655.1"/>
    </source>
</evidence>
<evidence type="ECO:0000313" key="2">
    <source>
        <dbReference type="Proteomes" id="UP000046395"/>
    </source>
</evidence>
<reference evidence="3" key="1">
    <citation type="submission" date="2019-12" db="UniProtKB">
        <authorList>
            <consortium name="WormBaseParasite"/>
        </authorList>
    </citation>
    <scope>IDENTIFICATION</scope>
</reference>
<protein>
    <submittedName>
        <fullName evidence="3">Reverse transcriptase domain-containing protein</fullName>
    </submittedName>
</protein>
<dbReference type="Proteomes" id="UP000046395">
    <property type="component" value="Unassembled WGS sequence"/>
</dbReference>
<dbReference type="STRING" id="70415.A0A5S6Q348"/>
<dbReference type="InterPro" id="IPR058912">
    <property type="entry name" value="HTH_animal"/>
</dbReference>
<sequence>MDNFKTIANFTTMDNFKTMVNFKTVDNFKTEENFKTLPNFKTMVIFKTVHNFKPPENFKTVDNFKTMDNFKTLTANLSDCVRQAKERLGTILDENLLGLLVRHVELSAFLCTQKEQAILEKKFNRLICSKSWEFRSSGSGSKRCADTDLDKIVVNLSSRILTSDEKEVLAKGLNFVPTPPKINYLDLISIVESEIRKDEKVQSDTLRSLLTSYITQRHYRPVLNLSRLENRILRDLKRDDNIMITKADKGNVVVILDREMYNSKVKDLLDTDAYTPLQNDPTDKVRKHLIKLLSQFYDETREEQISRFLKKLKYSSNFSPPEMFCFPKIHKVGVPLRPIVACGRGVVTELSRYLAKLLRPLTGLHPSHTINSSSFVKEVVQVDLQPEDILVSYDVKDLFTSVPLGYTFDILFESLSKDVKLTQRTKLNPYHLSQLVKFCVEEGNYFHWNGSYFSQKEGAPMGSPLSPVVAEIFMEHLEVLAFKDGFSSMGVKMFKRYVDDIFVIIEKDKEGALLDHLNSIFAGKITFTMEREENGKLAFLDCLVIRDQGHIKTKVFRKPTNSERYLNFHSNHPLFVKKGIITGMVDRAYSLCHVQYLADEIKYIKRILLQNGYPKYFMETTIRERMLKLQIPGRPAHKRQVEEPGLKSICIPYYPGIGEGIRKIARTIGYRVVFKSLPSLFSLLRSDKVKIQPDGQAGVVYCIKSNCGARYIGETRHTLPHRLNEHKMALTRYKNAEKRLRGEFFVTIGRPQRKDPGDVMKEAVKSSAWVEHSVDCQLALNINTSCSILEREQDFRLRKIKEAFYIRHNPCINRDEGVEISKIWSVVAFMTDCASIRATRHSEPTTADFCFDPHSGSSF</sequence>
<dbReference type="Pfam" id="PF00078">
    <property type="entry name" value="RVT_1"/>
    <property type="match status" value="1"/>
</dbReference>
<dbReference type="InterPro" id="IPR000477">
    <property type="entry name" value="RT_dom"/>
</dbReference>
<keyword evidence="2" id="KW-1185">Reference proteome</keyword>
<dbReference type="AlphaFoldDB" id="A0A5S6Q348"/>
<dbReference type="PANTHER" id="PTHR21301:SF10">
    <property type="entry name" value="REVERSE TRANSCRIPTASE DOMAIN-CONTAINING PROTEIN"/>
    <property type="match status" value="1"/>
</dbReference>
<feature type="domain" description="Reverse transcriptase" evidence="1">
    <location>
        <begin position="307"/>
        <end position="582"/>
    </location>
</feature>
<organism evidence="2 3">
    <name type="scientific">Trichuris muris</name>
    <name type="common">Mouse whipworm</name>
    <dbReference type="NCBI Taxonomy" id="70415"/>
    <lineage>
        <taxon>Eukaryota</taxon>
        <taxon>Metazoa</taxon>
        <taxon>Ecdysozoa</taxon>
        <taxon>Nematoda</taxon>
        <taxon>Enoplea</taxon>
        <taxon>Dorylaimia</taxon>
        <taxon>Trichinellida</taxon>
        <taxon>Trichuridae</taxon>
        <taxon>Trichuris</taxon>
    </lineage>
</organism>
<evidence type="ECO:0000259" key="1">
    <source>
        <dbReference type="PROSITE" id="PS50878"/>
    </source>
</evidence>